<dbReference type="InterPro" id="IPR037914">
    <property type="entry name" value="SpoVT-AbrB_sf"/>
</dbReference>
<dbReference type="InterPro" id="IPR038619">
    <property type="entry name" value="MraZ_sf"/>
</dbReference>
<keyword evidence="1" id="KW-0238">DNA-binding</keyword>
<feature type="non-terminal residue" evidence="3">
    <location>
        <position position="1"/>
    </location>
</feature>
<dbReference type="InterPro" id="IPR035644">
    <property type="entry name" value="MraZ_C"/>
</dbReference>
<dbReference type="Gene3D" id="3.40.1550.20">
    <property type="entry name" value="Transcriptional regulator MraZ domain"/>
    <property type="match status" value="1"/>
</dbReference>
<evidence type="ECO:0000313" key="4">
    <source>
        <dbReference type="Proteomes" id="UP000633365"/>
    </source>
</evidence>
<evidence type="ECO:0000259" key="2">
    <source>
        <dbReference type="PROSITE" id="PS51740"/>
    </source>
</evidence>
<feature type="domain" description="SpoVT-AbrB" evidence="2">
    <location>
        <begin position="1"/>
        <end position="38"/>
    </location>
</feature>
<dbReference type="GO" id="GO:0003677">
    <property type="term" value="F:DNA binding"/>
    <property type="evidence" value="ECO:0007669"/>
    <property type="project" value="UniProtKB-UniRule"/>
</dbReference>
<organism evidence="3 4">
    <name type="scientific">Ruminococcus difficilis</name>
    <dbReference type="NCBI Taxonomy" id="2763069"/>
    <lineage>
        <taxon>Bacteria</taxon>
        <taxon>Bacillati</taxon>
        <taxon>Bacillota</taxon>
        <taxon>Clostridia</taxon>
        <taxon>Eubacteriales</taxon>
        <taxon>Oscillospiraceae</taxon>
        <taxon>Ruminococcus</taxon>
    </lineage>
</organism>
<dbReference type="AlphaFoldDB" id="A0A934WSC9"/>
<dbReference type="Pfam" id="PF02381">
    <property type="entry name" value="MraZ"/>
    <property type="match status" value="1"/>
</dbReference>
<dbReference type="InterPro" id="IPR020603">
    <property type="entry name" value="MraZ_dom"/>
</dbReference>
<protein>
    <submittedName>
        <fullName evidence="3">Division/cell wall cluster transcriptional repressor MraZ</fullName>
    </submittedName>
</protein>
<comment type="caution">
    <text evidence="3">The sequence shown here is derived from an EMBL/GenBank/DDBJ whole genome shotgun (WGS) entry which is preliminary data.</text>
</comment>
<dbReference type="InterPro" id="IPR007159">
    <property type="entry name" value="SpoVT-AbrB_dom"/>
</dbReference>
<evidence type="ECO:0000313" key="3">
    <source>
        <dbReference type="EMBL" id="MBK6089047.1"/>
    </source>
</evidence>
<dbReference type="EMBL" id="JAEQMG010000108">
    <property type="protein sequence ID" value="MBK6089047.1"/>
    <property type="molecule type" value="Genomic_DNA"/>
</dbReference>
<evidence type="ECO:0000256" key="1">
    <source>
        <dbReference type="PROSITE-ProRule" id="PRU01076"/>
    </source>
</evidence>
<reference evidence="3" key="1">
    <citation type="submission" date="2021-01" db="EMBL/GenBank/DDBJ databases">
        <title>Genome public.</title>
        <authorList>
            <person name="Liu C."/>
            <person name="Sun Q."/>
        </authorList>
    </citation>
    <scope>NUCLEOTIDE SEQUENCE</scope>
    <source>
        <strain evidence="3">M6</strain>
    </source>
</reference>
<dbReference type="SUPFAM" id="SSF89447">
    <property type="entry name" value="AbrB/MazE/MraZ-like"/>
    <property type="match status" value="1"/>
</dbReference>
<sequence>NAQGRFVIPPALRKIAKIEGEALVLGMDTRIEIWSREVYDEFMLSQQPVLEEALENFVF</sequence>
<accession>A0A934WSC9</accession>
<keyword evidence="4" id="KW-1185">Reference proteome</keyword>
<dbReference type="Proteomes" id="UP000633365">
    <property type="component" value="Unassembled WGS sequence"/>
</dbReference>
<dbReference type="CDD" id="cd16321">
    <property type="entry name" value="MraZ_C"/>
    <property type="match status" value="1"/>
</dbReference>
<dbReference type="PROSITE" id="PS51740">
    <property type="entry name" value="SPOVT_ABRB"/>
    <property type="match status" value="1"/>
</dbReference>
<name>A0A934WSC9_9FIRM</name>
<proteinExistence type="predicted"/>
<gene>
    <name evidence="3" type="ORF">JKK62_10410</name>
</gene>